<name>A0A9P6EZ43_9FUNG</name>
<protein>
    <submittedName>
        <fullName evidence="3">Uncharacterized protein</fullName>
    </submittedName>
</protein>
<sequence length="608" mass="69229">MAESDGMHTTNPPPLPKRRLDSVATASETEPYNLTPGRAPHLASVHDTYLAPTTLPDSSSTTPPPLPARVQPPVVATPAVTTAGSNGAAPVQGAYPDRPLSPRSLSTSAHTTPTMLGTHSNQSISGLSQQEVSFQFDRHVQEIRRRRTVARKAPPPDRDDFTRVEAESGKRVLDVGLYVQAHLMYFVESLARDDKVKTKVEPLQWSRIRALLSRLYDTSSPVQSLGLYIDRIMYWRNPPETFAWFTVYFTLWAYQLWLPGFIFLFVLKIFNNRFGFLGDFKKALNVPDSLSTVSNGKEPMRRSTKMHSQLRELIHSKDLTDWISQMTKIWGPFCQALLEEYICYLERIKNLFRWERPQQTWRVLGLLAYYIFMTAFFPFVIVPAIGFFIGLEFFVLLPMQKYYPRFSHVFSPVEWILWGVPTNAELAVEMLTRQEDERRRILEEAEPSIGGAVESLTHGEQEVHDSASFMSGLSPASKIKYEYQKRARKRSDSSGSGSIMEMDNMSMHDKNEFHCLLRGKPGKLVIMEEALQFRSAKLLGHDVETLIKWENIDTIKKSKSMNLGIWSMPGIDVTDINGRVTTFHNVVKRDDAFRKLVVTSGKKWSNVS</sequence>
<evidence type="ECO:0000256" key="2">
    <source>
        <dbReference type="SAM" id="Phobius"/>
    </source>
</evidence>
<dbReference type="Proteomes" id="UP000723463">
    <property type="component" value="Unassembled WGS sequence"/>
</dbReference>
<keyword evidence="2" id="KW-0472">Membrane</keyword>
<dbReference type="InterPro" id="IPR011993">
    <property type="entry name" value="PH-like_dom_sf"/>
</dbReference>
<evidence type="ECO:0000256" key="1">
    <source>
        <dbReference type="SAM" id="MobiDB-lite"/>
    </source>
</evidence>
<dbReference type="AlphaFoldDB" id="A0A9P6EZ43"/>
<proteinExistence type="predicted"/>
<dbReference type="Gene3D" id="2.30.29.30">
    <property type="entry name" value="Pleckstrin-homology domain (PH domain)/Phosphotyrosine-binding domain (PTB)"/>
    <property type="match status" value="1"/>
</dbReference>
<feature type="compositionally biased region" description="Polar residues" evidence="1">
    <location>
        <begin position="103"/>
        <end position="124"/>
    </location>
</feature>
<evidence type="ECO:0000313" key="3">
    <source>
        <dbReference type="EMBL" id="KAF9538196.1"/>
    </source>
</evidence>
<dbReference type="InterPro" id="IPR037847">
    <property type="entry name" value="GRAMDC4"/>
</dbReference>
<dbReference type="PANTHER" id="PTHR37402">
    <property type="entry name" value="GRAM DOMAIN-CONTAINING PROTEIN 4"/>
    <property type="match status" value="1"/>
</dbReference>
<feature type="transmembrane region" description="Helical" evidence="2">
    <location>
        <begin position="242"/>
        <end position="267"/>
    </location>
</feature>
<comment type="caution">
    <text evidence="3">The sequence shown here is derived from an EMBL/GenBank/DDBJ whole genome shotgun (WGS) entry which is preliminary data.</text>
</comment>
<dbReference type="GO" id="GO:0006915">
    <property type="term" value="P:apoptotic process"/>
    <property type="evidence" value="ECO:0007669"/>
    <property type="project" value="InterPro"/>
</dbReference>
<dbReference type="PANTHER" id="PTHR37402:SF1">
    <property type="entry name" value="GRAM DOMAIN-CONTAINING PROTEIN 4"/>
    <property type="match status" value="1"/>
</dbReference>
<feature type="compositionally biased region" description="Low complexity" evidence="1">
    <location>
        <begin position="68"/>
        <end position="83"/>
    </location>
</feature>
<feature type="transmembrane region" description="Helical" evidence="2">
    <location>
        <begin position="366"/>
        <end position="395"/>
    </location>
</feature>
<evidence type="ECO:0000313" key="4">
    <source>
        <dbReference type="Proteomes" id="UP000723463"/>
    </source>
</evidence>
<reference evidence="3" key="1">
    <citation type="journal article" date="2020" name="Fungal Divers.">
        <title>Resolving the Mortierellaceae phylogeny through synthesis of multi-gene phylogenetics and phylogenomics.</title>
        <authorList>
            <person name="Vandepol N."/>
            <person name="Liber J."/>
            <person name="Desiro A."/>
            <person name="Na H."/>
            <person name="Kennedy M."/>
            <person name="Barry K."/>
            <person name="Grigoriev I.V."/>
            <person name="Miller A.N."/>
            <person name="O'Donnell K."/>
            <person name="Stajich J.E."/>
            <person name="Bonito G."/>
        </authorList>
    </citation>
    <scope>NUCLEOTIDE SEQUENCE</scope>
    <source>
        <strain evidence="3">NRRL 2591</strain>
    </source>
</reference>
<keyword evidence="4" id="KW-1185">Reference proteome</keyword>
<accession>A0A9P6EZ43</accession>
<organism evidence="3 4">
    <name type="scientific">Mortierella hygrophila</name>
    <dbReference type="NCBI Taxonomy" id="979708"/>
    <lineage>
        <taxon>Eukaryota</taxon>
        <taxon>Fungi</taxon>
        <taxon>Fungi incertae sedis</taxon>
        <taxon>Mucoromycota</taxon>
        <taxon>Mortierellomycotina</taxon>
        <taxon>Mortierellomycetes</taxon>
        <taxon>Mortierellales</taxon>
        <taxon>Mortierellaceae</taxon>
        <taxon>Mortierella</taxon>
    </lineage>
</organism>
<keyword evidence="2" id="KW-1133">Transmembrane helix</keyword>
<keyword evidence="2" id="KW-0812">Transmembrane</keyword>
<dbReference type="EMBL" id="JAAAXW010000326">
    <property type="protein sequence ID" value="KAF9538196.1"/>
    <property type="molecule type" value="Genomic_DNA"/>
</dbReference>
<gene>
    <name evidence="3" type="ORF">EC957_007107</name>
</gene>
<feature type="compositionally biased region" description="Low complexity" evidence="1">
    <location>
        <begin position="50"/>
        <end position="61"/>
    </location>
</feature>
<feature type="region of interest" description="Disordered" evidence="1">
    <location>
        <begin position="1"/>
        <end position="124"/>
    </location>
</feature>